<dbReference type="AlphaFoldDB" id="Q6AMJ2"/>
<dbReference type="NCBIfam" id="TIGR00361">
    <property type="entry name" value="ComEC_Rec2"/>
    <property type="match status" value="1"/>
</dbReference>
<comment type="subcellular location">
    <subcellularLocation>
        <location evidence="1">Cell membrane</location>
        <topology evidence="1">Multi-pass membrane protein</topology>
    </subcellularLocation>
</comment>
<evidence type="ECO:0000256" key="3">
    <source>
        <dbReference type="ARBA" id="ARBA00022692"/>
    </source>
</evidence>
<feature type="transmembrane region" description="Helical" evidence="6">
    <location>
        <begin position="269"/>
        <end position="295"/>
    </location>
</feature>
<dbReference type="NCBIfam" id="TIGR00360">
    <property type="entry name" value="ComEC_N-term"/>
    <property type="match status" value="1"/>
</dbReference>
<protein>
    <submittedName>
        <fullName evidence="8">Related to ComE operon protein 3</fullName>
    </submittedName>
</protein>
<evidence type="ECO:0000259" key="7">
    <source>
        <dbReference type="SMART" id="SM00849"/>
    </source>
</evidence>
<keyword evidence="5 6" id="KW-0472">Membrane</keyword>
<dbReference type="InterPro" id="IPR025405">
    <property type="entry name" value="DUF4131"/>
</dbReference>
<evidence type="ECO:0000256" key="5">
    <source>
        <dbReference type="ARBA" id="ARBA00023136"/>
    </source>
</evidence>
<dbReference type="Pfam" id="PF13567">
    <property type="entry name" value="DUF4131"/>
    <property type="match status" value="1"/>
</dbReference>
<evidence type="ECO:0000313" key="9">
    <source>
        <dbReference type="Proteomes" id="UP000000602"/>
    </source>
</evidence>
<dbReference type="SUPFAM" id="SSF56281">
    <property type="entry name" value="Metallo-hydrolase/oxidoreductase"/>
    <property type="match status" value="1"/>
</dbReference>
<feature type="transmembrane region" description="Helical" evidence="6">
    <location>
        <begin position="484"/>
        <end position="504"/>
    </location>
</feature>
<feature type="domain" description="Metallo-beta-lactamase" evidence="7">
    <location>
        <begin position="579"/>
        <end position="770"/>
    </location>
</feature>
<dbReference type="eggNOG" id="COG0658">
    <property type="taxonomic scope" value="Bacteria"/>
</dbReference>
<dbReference type="STRING" id="177439.DP1704"/>
<dbReference type="PANTHER" id="PTHR30619">
    <property type="entry name" value="DNA INTERNALIZATION/COMPETENCE PROTEIN COMEC/REC2"/>
    <property type="match status" value="1"/>
</dbReference>
<keyword evidence="3 6" id="KW-0812">Transmembrane</keyword>
<feature type="transmembrane region" description="Helical" evidence="6">
    <location>
        <begin position="331"/>
        <end position="348"/>
    </location>
</feature>
<dbReference type="SMART" id="SM00849">
    <property type="entry name" value="Lactamase_B"/>
    <property type="match status" value="1"/>
</dbReference>
<feature type="transmembrane region" description="Helical" evidence="6">
    <location>
        <begin position="15"/>
        <end position="39"/>
    </location>
</feature>
<feature type="transmembrane region" description="Helical" evidence="6">
    <location>
        <begin position="454"/>
        <end position="478"/>
    </location>
</feature>
<evidence type="ECO:0000256" key="2">
    <source>
        <dbReference type="ARBA" id="ARBA00022475"/>
    </source>
</evidence>
<dbReference type="InterPro" id="IPR052159">
    <property type="entry name" value="Competence_DNA_uptake"/>
</dbReference>
<dbReference type="Pfam" id="PF03772">
    <property type="entry name" value="Competence"/>
    <property type="match status" value="1"/>
</dbReference>
<dbReference type="PANTHER" id="PTHR30619:SF1">
    <property type="entry name" value="RECOMBINATION PROTEIN 2"/>
    <property type="match status" value="1"/>
</dbReference>
<dbReference type="CDD" id="cd07731">
    <property type="entry name" value="ComA-like_MBL-fold"/>
    <property type="match status" value="1"/>
</dbReference>
<dbReference type="RefSeq" id="WP_011188945.1">
    <property type="nucleotide sequence ID" value="NC_006138.1"/>
</dbReference>
<evidence type="ECO:0000256" key="6">
    <source>
        <dbReference type="SAM" id="Phobius"/>
    </source>
</evidence>
<dbReference type="HOGENOM" id="CLU_010363_2_1_7"/>
<dbReference type="EMBL" id="CR522870">
    <property type="protein sequence ID" value="CAG36433.1"/>
    <property type="molecule type" value="Genomic_DNA"/>
</dbReference>
<organism evidence="8 9">
    <name type="scientific">Desulfotalea psychrophila (strain LSv54 / DSM 12343)</name>
    <dbReference type="NCBI Taxonomy" id="177439"/>
    <lineage>
        <taxon>Bacteria</taxon>
        <taxon>Pseudomonadati</taxon>
        <taxon>Thermodesulfobacteriota</taxon>
        <taxon>Desulfobulbia</taxon>
        <taxon>Desulfobulbales</taxon>
        <taxon>Desulfocapsaceae</taxon>
        <taxon>Desulfotalea</taxon>
    </lineage>
</organism>
<evidence type="ECO:0000313" key="8">
    <source>
        <dbReference type="EMBL" id="CAG36433.1"/>
    </source>
</evidence>
<dbReference type="Proteomes" id="UP000000602">
    <property type="component" value="Chromosome"/>
</dbReference>
<keyword evidence="2" id="KW-1003">Cell membrane</keyword>
<dbReference type="InterPro" id="IPR004797">
    <property type="entry name" value="Competence_ComEC/Rec2"/>
</dbReference>
<dbReference type="GO" id="GO:0005886">
    <property type="term" value="C:plasma membrane"/>
    <property type="evidence" value="ECO:0007669"/>
    <property type="project" value="UniProtKB-SubCell"/>
</dbReference>
<sequence>MLPYHKTKKTLTGLVSYYLLTAVVIAYSLGILLGTYNLLGVDPTRIAFLGLAVLILFLRNKTASLLSICLLFFLLGILQTQQTALGPRNPLHIREKISTPQELTLIGVLDSMVISSPHVTKVLLDGLYIQYPLKKNLTPTRGKISLYLQGKWPEEIKPGEMVAIRAKCKKPVGYEGAGIFSYPLFLARKDIWITGSIASPLHIGKINKENLPQSPKPNIFYLAERIRSDFGEFIDKTEPATAGLYRAILLGDRALIPTPVLENFKTCGLMHILAISGLHMAIIFSLLYGLILFCLRQSNHILLHYDIHKIAAFTCLPFLLLYSLITGTNTPVVRAVIMISLVLFALCIDRKKSPITLIACAALLILLSHPQQIFTASFQLSFAAVVGISLVIPQLQKRLLPPPKETSRAISWLLISKNIILAALLVSTVATLAILPLSLFHFNRISLIGPITNLIAEPLICLWSLPLGILAIPLKYILPGLSEILLHMGGWGLLLSISFTDLCARLPFVQIWTTTPAIWLIVLYYFGFILLLLRGLWRGGTVLASILIGAAFLLLWLPSTGILNSLQRTNSISFIDVGQGSATLLEMEGGYRVLIDGGGSAYLQPGVGSRVIAPFLWYRGISNLDAIFVSHGDSDHTNGLPFLLKHFGIKKIIVASRLGYGVRFSALIQEAEAKGIEVIIAQQGDTFTFGKGLISCIYNFAGREKEGKRVARNMGIILQAKLGGITALFPGDIHAKAEKALLKQNIHSDILLASHHGSKTSSTEDFLRAVAPGAIIISSSPSRRESFPHQKIIARLNRLLLPYYLTANNTTINIQIKDGRYRIEGLEKRADNPLLPKEKRLLFEGISARQAKLKI</sequence>
<feature type="transmembrane region" description="Helical" evidence="6">
    <location>
        <begin position="46"/>
        <end position="78"/>
    </location>
</feature>
<feature type="transmembrane region" description="Helical" evidence="6">
    <location>
        <begin position="543"/>
        <end position="563"/>
    </location>
</feature>
<dbReference type="InterPro" id="IPR001279">
    <property type="entry name" value="Metallo-B-lactamas"/>
</dbReference>
<keyword evidence="4 6" id="KW-1133">Transmembrane helix</keyword>
<gene>
    <name evidence="8" type="ordered locus">DP1704</name>
</gene>
<dbReference type="KEGG" id="dps:DP1704"/>
<dbReference type="Gene3D" id="3.60.15.10">
    <property type="entry name" value="Ribonuclease Z/Hydroxyacylglutathione hydrolase-like"/>
    <property type="match status" value="1"/>
</dbReference>
<evidence type="ECO:0000256" key="4">
    <source>
        <dbReference type="ARBA" id="ARBA00022989"/>
    </source>
</evidence>
<dbReference type="GO" id="GO:0030420">
    <property type="term" value="P:establishment of competence for transformation"/>
    <property type="evidence" value="ECO:0007669"/>
    <property type="project" value="InterPro"/>
</dbReference>
<dbReference type="InterPro" id="IPR004477">
    <property type="entry name" value="ComEC_N"/>
</dbReference>
<dbReference type="eggNOG" id="COG2333">
    <property type="taxonomic scope" value="Bacteria"/>
</dbReference>
<accession>Q6AMJ2</accession>
<feature type="transmembrane region" description="Helical" evidence="6">
    <location>
        <begin position="373"/>
        <end position="392"/>
    </location>
</feature>
<feature type="transmembrane region" description="Helical" evidence="6">
    <location>
        <begin position="419"/>
        <end position="442"/>
    </location>
</feature>
<dbReference type="Pfam" id="PF00753">
    <property type="entry name" value="Lactamase_B"/>
    <property type="match status" value="1"/>
</dbReference>
<dbReference type="InterPro" id="IPR035681">
    <property type="entry name" value="ComA-like_MBL"/>
</dbReference>
<feature type="transmembrane region" description="Helical" evidence="6">
    <location>
        <begin position="307"/>
        <end position="325"/>
    </location>
</feature>
<proteinExistence type="predicted"/>
<feature type="transmembrane region" description="Helical" evidence="6">
    <location>
        <begin position="516"/>
        <end position="537"/>
    </location>
</feature>
<keyword evidence="9" id="KW-1185">Reference proteome</keyword>
<evidence type="ECO:0000256" key="1">
    <source>
        <dbReference type="ARBA" id="ARBA00004651"/>
    </source>
</evidence>
<name>Q6AMJ2_DESPS</name>
<dbReference type="InterPro" id="IPR036866">
    <property type="entry name" value="RibonucZ/Hydroxyglut_hydro"/>
</dbReference>
<reference evidence="9" key="1">
    <citation type="journal article" date="2004" name="Environ. Microbiol.">
        <title>The genome of Desulfotalea psychrophila, a sulfate-reducing bacterium from permanently cold Arctic sediments.</title>
        <authorList>
            <person name="Rabus R."/>
            <person name="Ruepp A."/>
            <person name="Frickey T."/>
            <person name="Rattei T."/>
            <person name="Fartmann B."/>
            <person name="Stark M."/>
            <person name="Bauer M."/>
            <person name="Zibat A."/>
            <person name="Lombardot T."/>
            <person name="Becker I."/>
            <person name="Amann J."/>
            <person name="Gellner K."/>
            <person name="Teeling H."/>
            <person name="Leuschner W.D."/>
            <person name="Gloeckner F.-O."/>
            <person name="Lupas A.N."/>
            <person name="Amann R."/>
            <person name="Klenk H.-P."/>
        </authorList>
    </citation>
    <scope>NUCLEOTIDE SEQUENCE [LARGE SCALE GENOMIC DNA]</scope>
    <source>
        <strain evidence="9">DSM 12343 / LSv54</strain>
    </source>
</reference>